<dbReference type="CDD" id="cd06261">
    <property type="entry name" value="TM_PBP2"/>
    <property type="match status" value="1"/>
</dbReference>
<dbReference type="SUPFAM" id="SSF161098">
    <property type="entry name" value="MetI-like"/>
    <property type="match status" value="1"/>
</dbReference>
<feature type="domain" description="ABC transmembrane type-1" evidence="8">
    <location>
        <begin position="73"/>
        <end position="291"/>
    </location>
</feature>
<organism evidence="9 10">
    <name type="scientific">Paenibacillus swuensis</name>
    <dbReference type="NCBI Taxonomy" id="1178515"/>
    <lineage>
        <taxon>Bacteria</taxon>
        <taxon>Bacillati</taxon>
        <taxon>Bacillota</taxon>
        <taxon>Bacilli</taxon>
        <taxon>Bacillales</taxon>
        <taxon>Paenibacillaceae</taxon>
        <taxon>Paenibacillus</taxon>
    </lineage>
</organism>
<evidence type="ECO:0000256" key="4">
    <source>
        <dbReference type="ARBA" id="ARBA00022692"/>
    </source>
</evidence>
<dbReference type="InterPro" id="IPR050809">
    <property type="entry name" value="UgpAE/MalFG_permease"/>
</dbReference>
<dbReference type="GO" id="GO:0055085">
    <property type="term" value="P:transmembrane transport"/>
    <property type="evidence" value="ECO:0007669"/>
    <property type="project" value="InterPro"/>
</dbReference>
<comment type="similarity">
    <text evidence="7">Belongs to the binding-protein-dependent transport system permease family.</text>
</comment>
<feature type="transmembrane region" description="Helical" evidence="7">
    <location>
        <begin position="164"/>
        <end position="188"/>
    </location>
</feature>
<evidence type="ECO:0000256" key="3">
    <source>
        <dbReference type="ARBA" id="ARBA00022475"/>
    </source>
</evidence>
<dbReference type="Gene3D" id="1.10.3720.10">
    <property type="entry name" value="MetI-like"/>
    <property type="match status" value="1"/>
</dbReference>
<dbReference type="PANTHER" id="PTHR43227">
    <property type="entry name" value="BLL4140 PROTEIN"/>
    <property type="match status" value="1"/>
</dbReference>
<dbReference type="OrthoDB" id="152280at2"/>
<dbReference type="Proteomes" id="UP000076927">
    <property type="component" value="Chromosome"/>
</dbReference>
<keyword evidence="4 7" id="KW-0812">Transmembrane</keyword>
<feature type="transmembrane region" description="Helical" evidence="7">
    <location>
        <begin position="12"/>
        <end position="35"/>
    </location>
</feature>
<dbReference type="InterPro" id="IPR000515">
    <property type="entry name" value="MetI-like"/>
</dbReference>
<protein>
    <recommendedName>
        <fullName evidence="8">ABC transmembrane type-1 domain-containing protein</fullName>
    </recommendedName>
</protein>
<dbReference type="EMBL" id="CP011388">
    <property type="protein sequence ID" value="ANE45317.1"/>
    <property type="molecule type" value="Genomic_DNA"/>
</dbReference>
<keyword evidence="2 7" id="KW-0813">Transport</keyword>
<dbReference type="PROSITE" id="PS50928">
    <property type="entry name" value="ABC_TM1"/>
    <property type="match status" value="1"/>
</dbReference>
<keyword evidence="10" id="KW-1185">Reference proteome</keyword>
<keyword evidence="6 7" id="KW-0472">Membrane</keyword>
<evidence type="ECO:0000313" key="10">
    <source>
        <dbReference type="Proteomes" id="UP000076927"/>
    </source>
</evidence>
<dbReference type="AlphaFoldDB" id="A0A172TEJ2"/>
<reference evidence="9 10" key="1">
    <citation type="submission" date="2015-01" db="EMBL/GenBank/DDBJ databases">
        <title>Paenibacillus swuensis/DY6/whole genome sequencing.</title>
        <authorList>
            <person name="Kim M.K."/>
            <person name="Srinivasan S."/>
            <person name="Lee J.-J."/>
        </authorList>
    </citation>
    <scope>NUCLEOTIDE SEQUENCE [LARGE SCALE GENOMIC DNA]</scope>
    <source>
        <strain evidence="9 10">DY6</strain>
    </source>
</reference>
<comment type="subcellular location">
    <subcellularLocation>
        <location evidence="1 7">Cell membrane</location>
        <topology evidence="1 7">Multi-pass membrane protein</topology>
    </subcellularLocation>
</comment>
<sequence length="302" mass="33882">MNKLDIRNGARSRFLLLFTVPTFALYVIFAIIPLYSGIKTSLYEWSGYSDVRTFVGLQNYMELFKDPIFKESIMNDMLILLGKEILILALAVLLAALLTRKLISKKEAGFYRFVLFLPCVISVVVIGILWSFVLQPNNGFVNELLKLVGFESWTHAWLGEYKTVIPSVIMIASWAGIGLFMITIIAAINDVPEEIYEAARIDGASETRQLFQITLPLIMEQIKFVIITVLYTTLNLNFVIIMSTTGGGPNYQSEVMGSYIYRFAFASNRVGYASAAAVILLIISTGLALLVKRVLERNSEEL</sequence>
<evidence type="ECO:0000256" key="1">
    <source>
        <dbReference type="ARBA" id="ARBA00004651"/>
    </source>
</evidence>
<evidence type="ECO:0000256" key="7">
    <source>
        <dbReference type="RuleBase" id="RU363032"/>
    </source>
</evidence>
<dbReference type="PANTHER" id="PTHR43227:SF11">
    <property type="entry name" value="BLL4140 PROTEIN"/>
    <property type="match status" value="1"/>
</dbReference>
<keyword evidence="5 7" id="KW-1133">Transmembrane helix</keyword>
<dbReference type="Pfam" id="PF00528">
    <property type="entry name" value="BPD_transp_1"/>
    <property type="match status" value="1"/>
</dbReference>
<evidence type="ECO:0000256" key="2">
    <source>
        <dbReference type="ARBA" id="ARBA00022448"/>
    </source>
</evidence>
<dbReference type="InterPro" id="IPR035906">
    <property type="entry name" value="MetI-like_sf"/>
</dbReference>
<dbReference type="STRING" id="1178515.SY83_02080"/>
<feature type="transmembrane region" description="Helical" evidence="7">
    <location>
        <begin position="77"/>
        <end position="98"/>
    </location>
</feature>
<evidence type="ECO:0000313" key="9">
    <source>
        <dbReference type="EMBL" id="ANE45317.1"/>
    </source>
</evidence>
<evidence type="ECO:0000256" key="6">
    <source>
        <dbReference type="ARBA" id="ARBA00023136"/>
    </source>
</evidence>
<dbReference type="KEGG" id="pswu:SY83_02080"/>
<evidence type="ECO:0000259" key="8">
    <source>
        <dbReference type="PROSITE" id="PS50928"/>
    </source>
</evidence>
<gene>
    <name evidence="9" type="ORF">SY83_02080</name>
</gene>
<evidence type="ECO:0000256" key="5">
    <source>
        <dbReference type="ARBA" id="ARBA00022989"/>
    </source>
</evidence>
<dbReference type="RefSeq" id="WP_068603809.1">
    <property type="nucleotide sequence ID" value="NZ_CP011388.1"/>
</dbReference>
<feature type="transmembrane region" description="Helical" evidence="7">
    <location>
        <begin position="270"/>
        <end position="291"/>
    </location>
</feature>
<feature type="transmembrane region" description="Helical" evidence="7">
    <location>
        <begin position="224"/>
        <end position="243"/>
    </location>
</feature>
<proteinExistence type="inferred from homology"/>
<name>A0A172TEJ2_9BACL</name>
<accession>A0A172TEJ2</accession>
<dbReference type="PATRIC" id="fig|1178515.4.peg.395"/>
<feature type="transmembrane region" description="Helical" evidence="7">
    <location>
        <begin position="110"/>
        <end position="133"/>
    </location>
</feature>
<keyword evidence="3" id="KW-1003">Cell membrane</keyword>
<dbReference type="GO" id="GO:0005886">
    <property type="term" value="C:plasma membrane"/>
    <property type="evidence" value="ECO:0007669"/>
    <property type="project" value="UniProtKB-SubCell"/>
</dbReference>